<evidence type="ECO:0000313" key="2">
    <source>
        <dbReference type="EMBL" id="TYJ57106.1"/>
    </source>
</evidence>
<organism evidence="2 3">
    <name type="scientific">Cryptococcus floricola</name>
    <dbReference type="NCBI Taxonomy" id="2591691"/>
    <lineage>
        <taxon>Eukaryota</taxon>
        <taxon>Fungi</taxon>
        <taxon>Dikarya</taxon>
        <taxon>Basidiomycota</taxon>
        <taxon>Agaricomycotina</taxon>
        <taxon>Tremellomycetes</taxon>
        <taxon>Tremellales</taxon>
        <taxon>Cryptococcaceae</taxon>
        <taxon>Cryptococcus</taxon>
    </lineage>
</organism>
<gene>
    <name evidence="2" type="ORF">B9479_002207</name>
</gene>
<evidence type="ECO:0000256" key="1">
    <source>
        <dbReference type="SAM" id="MobiDB-lite"/>
    </source>
</evidence>
<dbReference type="EMBL" id="NIDF01000016">
    <property type="protein sequence ID" value="TYJ57106.1"/>
    <property type="molecule type" value="Genomic_DNA"/>
</dbReference>
<keyword evidence="3" id="KW-1185">Reference proteome</keyword>
<dbReference type="AlphaFoldDB" id="A0A5D3B4C1"/>
<evidence type="ECO:0000313" key="3">
    <source>
        <dbReference type="Proteomes" id="UP000322245"/>
    </source>
</evidence>
<accession>A0A5D3B4C1</accession>
<reference evidence="2 3" key="1">
    <citation type="submission" date="2017-05" db="EMBL/GenBank/DDBJ databases">
        <title>The Genome Sequence of Tsuchiyaea wingfieldii DSM 27421.</title>
        <authorList>
            <person name="Cuomo C."/>
            <person name="Passer A."/>
            <person name="Billmyre B."/>
            <person name="Heitman J."/>
        </authorList>
    </citation>
    <scope>NUCLEOTIDE SEQUENCE [LARGE SCALE GENOMIC DNA]</scope>
    <source>
        <strain evidence="2 3">DSM 27421</strain>
    </source>
</reference>
<protein>
    <submittedName>
        <fullName evidence="2">Uncharacterized protein</fullName>
    </submittedName>
</protein>
<dbReference type="Proteomes" id="UP000322245">
    <property type="component" value="Unassembled WGS sequence"/>
</dbReference>
<comment type="caution">
    <text evidence="2">The sequence shown here is derived from an EMBL/GenBank/DDBJ whole genome shotgun (WGS) entry which is preliminary data.</text>
</comment>
<feature type="compositionally biased region" description="Basic and acidic residues" evidence="1">
    <location>
        <begin position="172"/>
        <end position="183"/>
    </location>
</feature>
<proteinExistence type="predicted"/>
<sequence>MSDTSSSVQSEGVAHSWRRYELSVENFGPGVDFTSDASIAPEEYHKGVAERLEISASDVKAQLMIEYEANSKEGRWDETVVNSDMRPSGKRVSLCSRLTDLLDNKRSPPPGDSLCSYHNYYEFMNLKCPNRSVPSELAPVIVGDLLKENPTEIITDVGETFLKENFAWSHADVSKTSEEDKPSDGTAVFPDRSNL</sequence>
<name>A0A5D3B4C1_9TREE</name>
<feature type="region of interest" description="Disordered" evidence="1">
    <location>
        <begin position="172"/>
        <end position="195"/>
    </location>
</feature>